<dbReference type="Proteomes" id="UP000676336">
    <property type="component" value="Unassembled WGS sequence"/>
</dbReference>
<dbReference type="EMBL" id="CAJOBI010270744">
    <property type="protein sequence ID" value="CAF5136885.1"/>
    <property type="molecule type" value="Genomic_DNA"/>
</dbReference>
<organism evidence="1 2">
    <name type="scientific">Rotaria magnacalcarata</name>
    <dbReference type="NCBI Taxonomy" id="392030"/>
    <lineage>
        <taxon>Eukaryota</taxon>
        <taxon>Metazoa</taxon>
        <taxon>Spiralia</taxon>
        <taxon>Gnathifera</taxon>
        <taxon>Rotifera</taxon>
        <taxon>Eurotatoria</taxon>
        <taxon>Bdelloidea</taxon>
        <taxon>Philodinida</taxon>
        <taxon>Philodinidae</taxon>
        <taxon>Rotaria</taxon>
    </lineage>
</organism>
<proteinExistence type="predicted"/>
<protein>
    <submittedName>
        <fullName evidence="1">Uncharacterized protein</fullName>
    </submittedName>
</protein>
<evidence type="ECO:0000313" key="2">
    <source>
        <dbReference type="Proteomes" id="UP000676336"/>
    </source>
</evidence>
<reference evidence="1" key="1">
    <citation type="submission" date="2021-02" db="EMBL/GenBank/DDBJ databases">
        <authorList>
            <person name="Nowell W R."/>
        </authorList>
    </citation>
    <scope>NUCLEOTIDE SEQUENCE</scope>
</reference>
<accession>A0A8S3FS41</accession>
<evidence type="ECO:0000313" key="1">
    <source>
        <dbReference type="EMBL" id="CAF5136885.1"/>
    </source>
</evidence>
<dbReference type="AlphaFoldDB" id="A0A8S3FS41"/>
<sequence length="81" mass="9471">MVEEDIEELYKLTGEDFYASIEEQYGKNVGKILRYHDIDSYCILGETHENQLLDLFEKFNDENSSDELVALKKEICNFVGE</sequence>
<feature type="non-terminal residue" evidence="1">
    <location>
        <position position="81"/>
    </location>
</feature>
<gene>
    <name evidence="1" type="ORF">SMN809_LOCUS63226</name>
</gene>
<comment type="caution">
    <text evidence="1">The sequence shown here is derived from an EMBL/GenBank/DDBJ whole genome shotgun (WGS) entry which is preliminary data.</text>
</comment>
<name>A0A8S3FS41_9BILA</name>